<dbReference type="SUPFAM" id="SSF53633">
    <property type="entry name" value="Carbamate kinase-like"/>
    <property type="match status" value="1"/>
</dbReference>
<dbReference type="InterPro" id="IPR036393">
    <property type="entry name" value="AceGlu_kinase-like_sf"/>
</dbReference>
<dbReference type="PANTHER" id="PTHR42833:SF4">
    <property type="entry name" value="URIDYLATE KINASE PUMPKIN, CHLOROPLASTIC"/>
    <property type="match status" value="1"/>
</dbReference>
<name>A0A2H0N4V6_9BACT</name>
<sequence length="225" mass="25382">MYKILSVGGSIIIPKTGFDITFLKKFRKLILDQTQQGDKFILIVGGGATCRQYQQALHAVSKQNNDVLDWLGIYSTWFNAEFVRMMFGKDAYEKVIKNPKEIIKTKKKIIICGGERPGQSTDAVAVKLAQNFQAKEIFNLSNIEYAFDKDPNKYKNAKKIENISWKDFRKIVGNTWSPGFSAPFDPTASKLAEKLHLRVSIVQGTNLPNLGKALRGQKYKGTVIE</sequence>
<protein>
    <recommendedName>
        <fullName evidence="3">UMP kinase</fullName>
        <ecNumber evidence="3">2.7.4.22</ecNumber>
    </recommendedName>
    <alternativeName>
        <fullName evidence="10">Uridine monophosphate kinase</fullName>
    </alternativeName>
</protein>
<dbReference type="GO" id="GO:0033862">
    <property type="term" value="F:UMP kinase activity"/>
    <property type="evidence" value="ECO:0007669"/>
    <property type="project" value="UniProtKB-EC"/>
</dbReference>
<reference evidence="12 13" key="1">
    <citation type="submission" date="2017-09" db="EMBL/GenBank/DDBJ databases">
        <title>Depth-based differentiation of microbial function through sediment-hosted aquifers and enrichment of novel symbionts in the deep terrestrial subsurface.</title>
        <authorList>
            <person name="Probst A.J."/>
            <person name="Ladd B."/>
            <person name="Jarett J.K."/>
            <person name="Geller-Mcgrath D.E."/>
            <person name="Sieber C.M."/>
            <person name="Emerson J.B."/>
            <person name="Anantharaman K."/>
            <person name="Thomas B.C."/>
            <person name="Malmstrom R."/>
            <person name="Stieglmeier M."/>
            <person name="Klingl A."/>
            <person name="Woyke T."/>
            <person name="Ryan C.M."/>
            <person name="Banfield J.F."/>
        </authorList>
    </citation>
    <scope>NUCLEOTIDE SEQUENCE [LARGE SCALE GENOMIC DNA]</scope>
    <source>
        <strain evidence="12">CG11_big_fil_rev_8_21_14_0_20_39_34</strain>
    </source>
</reference>
<keyword evidence="7 12" id="KW-0418">Kinase</keyword>
<evidence type="ECO:0000256" key="2">
    <source>
        <dbReference type="ARBA" id="ARBA00007614"/>
    </source>
</evidence>
<comment type="pathway">
    <text evidence="1">Pyrimidine metabolism; CTP biosynthesis via de novo pathway; UDP from UMP (UMPK route): step 1/1.</text>
</comment>
<dbReference type="EC" id="2.7.4.22" evidence="3"/>
<dbReference type="Pfam" id="PF00696">
    <property type="entry name" value="AA_kinase"/>
    <property type="match status" value="1"/>
</dbReference>
<evidence type="ECO:0000256" key="8">
    <source>
        <dbReference type="ARBA" id="ARBA00022840"/>
    </source>
</evidence>
<evidence type="ECO:0000313" key="13">
    <source>
        <dbReference type="Proteomes" id="UP000229600"/>
    </source>
</evidence>
<evidence type="ECO:0000256" key="3">
    <source>
        <dbReference type="ARBA" id="ARBA00012899"/>
    </source>
</evidence>
<evidence type="ECO:0000256" key="9">
    <source>
        <dbReference type="ARBA" id="ARBA00022975"/>
    </source>
</evidence>
<evidence type="ECO:0000313" key="12">
    <source>
        <dbReference type="EMBL" id="PIR03939.1"/>
    </source>
</evidence>
<proteinExistence type="inferred from homology"/>
<keyword evidence="5" id="KW-0808">Transferase</keyword>
<evidence type="ECO:0000256" key="4">
    <source>
        <dbReference type="ARBA" id="ARBA00022490"/>
    </source>
</evidence>
<evidence type="ECO:0000256" key="10">
    <source>
        <dbReference type="ARBA" id="ARBA00032092"/>
    </source>
</evidence>
<dbReference type="GO" id="GO:0005524">
    <property type="term" value="F:ATP binding"/>
    <property type="evidence" value="ECO:0007669"/>
    <property type="project" value="UniProtKB-KW"/>
</dbReference>
<keyword evidence="9" id="KW-0665">Pyrimidine biosynthesis</keyword>
<comment type="similarity">
    <text evidence="2">Belongs to the UMP kinase family.</text>
</comment>
<dbReference type="Gene3D" id="3.40.1160.10">
    <property type="entry name" value="Acetylglutamate kinase-like"/>
    <property type="match status" value="1"/>
</dbReference>
<accession>A0A2H0N4V6</accession>
<keyword evidence="6" id="KW-0547">Nucleotide-binding</keyword>
<dbReference type="NCBIfam" id="TIGR02076">
    <property type="entry name" value="pyrH_arch"/>
    <property type="match status" value="1"/>
</dbReference>
<gene>
    <name evidence="12" type="ORF">COV59_02020</name>
</gene>
<dbReference type="Proteomes" id="UP000229600">
    <property type="component" value="Unassembled WGS sequence"/>
</dbReference>
<keyword evidence="4" id="KW-0963">Cytoplasm</keyword>
<comment type="caution">
    <text evidence="12">The sequence shown here is derived from an EMBL/GenBank/DDBJ whole genome shotgun (WGS) entry which is preliminary data.</text>
</comment>
<dbReference type="PANTHER" id="PTHR42833">
    <property type="entry name" value="URIDYLATE KINASE"/>
    <property type="match status" value="1"/>
</dbReference>
<feature type="domain" description="Aspartate/glutamate/uridylate kinase" evidence="11">
    <location>
        <begin position="2"/>
        <end position="202"/>
    </location>
</feature>
<evidence type="ECO:0000256" key="7">
    <source>
        <dbReference type="ARBA" id="ARBA00022777"/>
    </source>
</evidence>
<evidence type="ECO:0000259" key="11">
    <source>
        <dbReference type="Pfam" id="PF00696"/>
    </source>
</evidence>
<evidence type="ECO:0000256" key="5">
    <source>
        <dbReference type="ARBA" id="ARBA00022679"/>
    </source>
</evidence>
<dbReference type="InterPro" id="IPR001048">
    <property type="entry name" value="Asp/Glu/Uridylate_kinase"/>
</dbReference>
<dbReference type="GO" id="GO:0006225">
    <property type="term" value="P:UDP biosynthetic process"/>
    <property type="evidence" value="ECO:0007669"/>
    <property type="project" value="TreeGrafter"/>
</dbReference>
<dbReference type="AlphaFoldDB" id="A0A2H0N4V6"/>
<keyword evidence="8" id="KW-0067">ATP-binding</keyword>
<evidence type="ECO:0000256" key="1">
    <source>
        <dbReference type="ARBA" id="ARBA00004791"/>
    </source>
</evidence>
<organism evidence="12 13">
    <name type="scientific">Candidatus Magasanikbacteria bacterium CG11_big_fil_rev_8_21_14_0_20_39_34</name>
    <dbReference type="NCBI Taxonomy" id="1974653"/>
    <lineage>
        <taxon>Bacteria</taxon>
        <taxon>Candidatus Magasanikiibacteriota</taxon>
    </lineage>
</organism>
<evidence type="ECO:0000256" key="6">
    <source>
        <dbReference type="ARBA" id="ARBA00022741"/>
    </source>
</evidence>
<dbReference type="EMBL" id="PCWN01000007">
    <property type="protein sequence ID" value="PIR03939.1"/>
    <property type="molecule type" value="Genomic_DNA"/>
</dbReference>
<dbReference type="InterPro" id="IPR011818">
    <property type="entry name" value="Uridylate_kinase_arch/spir"/>
</dbReference>